<proteinExistence type="predicted"/>
<organism evidence="1 2">
    <name type="scientific">Sporolactobacillus nakayamae</name>
    <dbReference type="NCBI Taxonomy" id="269670"/>
    <lineage>
        <taxon>Bacteria</taxon>
        <taxon>Bacillati</taxon>
        <taxon>Bacillota</taxon>
        <taxon>Bacilli</taxon>
        <taxon>Bacillales</taxon>
        <taxon>Sporolactobacillaceae</taxon>
        <taxon>Sporolactobacillus</taxon>
    </lineage>
</organism>
<protein>
    <submittedName>
        <fullName evidence="1">Uncharacterized protein</fullName>
    </submittedName>
</protein>
<sequence>MDRLRFGSLFRQVSDEIKQQNEEYDQLQKLNVARSKKIKELLQKKSEKFDAEFEERQKEINIIHKK</sequence>
<dbReference type="RefSeq" id="WP_093670031.1">
    <property type="nucleotide sequence ID" value="NZ_FOOY01000004.1"/>
</dbReference>
<dbReference type="EMBL" id="FOOY01000004">
    <property type="protein sequence ID" value="SFG09514.1"/>
    <property type="molecule type" value="Genomic_DNA"/>
</dbReference>
<dbReference type="Proteomes" id="UP000198752">
    <property type="component" value="Unassembled WGS sequence"/>
</dbReference>
<accession>A0A1I2P0A0</accession>
<gene>
    <name evidence="1" type="ORF">SAMN02982927_00652</name>
</gene>
<evidence type="ECO:0000313" key="1">
    <source>
        <dbReference type="EMBL" id="SFG09514.1"/>
    </source>
</evidence>
<dbReference type="AlphaFoldDB" id="A0A1I2P0A0"/>
<name>A0A1I2P0A0_9BACL</name>
<reference evidence="2" key="1">
    <citation type="submission" date="2016-10" db="EMBL/GenBank/DDBJ databases">
        <authorList>
            <person name="Varghese N."/>
            <person name="Submissions S."/>
        </authorList>
    </citation>
    <scope>NUCLEOTIDE SEQUENCE [LARGE SCALE GENOMIC DNA]</scope>
    <source>
        <strain evidence="2">ATCC 700379</strain>
    </source>
</reference>
<keyword evidence="2" id="KW-1185">Reference proteome</keyword>
<evidence type="ECO:0000313" key="2">
    <source>
        <dbReference type="Proteomes" id="UP000198752"/>
    </source>
</evidence>